<evidence type="ECO:0000313" key="2">
    <source>
        <dbReference type="EMBL" id="QDU97773.1"/>
    </source>
</evidence>
<proteinExistence type="predicted"/>
<dbReference type="RefSeq" id="WP_145056527.1">
    <property type="nucleotide sequence ID" value="NZ_CP036433.1"/>
</dbReference>
<dbReference type="EMBL" id="CP036433">
    <property type="protein sequence ID" value="QDU97773.1"/>
    <property type="molecule type" value="Genomic_DNA"/>
</dbReference>
<keyword evidence="3" id="KW-1185">Reference proteome</keyword>
<dbReference type="Proteomes" id="UP000317648">
    <property type="component" value="Chromosome"/>
</dbReference>
<dbReference type="AlphaFoldDB" id="A0A518E122"/>
<keyword evidence="1" id="KW-0732">Signal</keyword>
<organism evidence="2 3">
    <name type="scientific">Lignipirellula cremea</name>
    <dbReference type="NCBI Taxonomy" id="2528010"/>
    <lineage>
        <taxon>Bacteria</taxon>
        <taxon>Pseudomonadati</taxon>
        <taxon>Planctomycetota</taxon>
        <taxon>Planctomycetia</taxon>
        <taxon>Pirellulales</taxon>
        <taxon>Pirellulaceae</taxon>
        <taxon>Lignipirellula</taxon>
    </lineage>
</organism>
<dbReference type="InterPro" id="IPR029475">
    <property type="entry name" value="DUF6807"/>
</dbReference>
<evidence type="ECO:0008006" key="4">
    <source>
        <dbReference type="Google" id="ProtNLM"/>
    </source>
</evidence>
<sequence length="313" mass="34556" precursor="true">MIRPLTLACCLAVVSSVSMAAEKFTVETADDGVTVKHNGELLTRYLFKSGAKPILWPLIGPHGKEITRSYPMVEEGKETEKKDHIHHRSFYFTHGNVNGVDFWAETGKNGTIEHRKLVKAEGGDQAVIVTQSEWVTPAGEKILGDQRTLTFGEFGKSVWIDFDLKLTALAPVEFGDTKEGSFGIRVAGTMKTTAEKGGQIVSSHGDTDLEAWGKAAPWVDYHGPVEGETVGIAILNHPSSFRYPTNWHVRTYGLFAANPFGLSDFTKGAQHGEHKMAKGESIDLRYRVLIHEGDEKQGKVAEAFQEYEKVKKP</sequence>
<dbReference type="OrthoDB" id="242279at2"/>
<protein>
    <recommendedName>
        <fullName evidence="4">Methane oxygenase PmoA</fullName>
    </recommendedName>
</protein>
<evidence type="ECO:0000256" key="1">
    <source>
        <dbReference type="SAM" id="SignalP"/>
    </source>
</evidence>
<dbReference type="Pfam" id="PF14100">
    <property type="entry name" value="DUF6807"/>
    <property type="match status" value="1"/>
</dbReference>
<name>A0A518E122_9BACT</name>
<feature type="chain" id="PRO_5021897577" description="Methane oxygenase PmoA" evidence="1">
    <location>
        <begin position="21"/>
        <end position="313"/>
    </location>
</feature>
<reference evidence="2 3" key="1">
    <citation type="submission" date="2019-02" db="EMBL/GenBank/DDBJ databases">
        <title>Deep-cultivation of Planctomycetes and their phenomic and genomic characterization uncovers novel biology.</title>
        <authorList>
            <person name="Wiegand S."/>
            <person name="Jogler M."/>
            <person name="Boedeker C."/>
            <person name="Pinto D."/>
            <person name="Vollmers J."/>
            <person name="Rivas-Marin E."/>
            <person name="Kohn T."/>
            <person name="Peeters S.H."/>
            <person name="Heuer A."/>
            <person name="Rast P."/>
            <person name="Oberbeckmann S."/>
            <person name="Bunk B."/>
            <person name="Jeske O."/>
            <person name="Meyerdierks A."/>
            <person name="Storesund J.E."/>
            <person name="Kallscheuer N."/>
            <person name="Luecker S."/>
            <person name="Lage O.M."/>
            <person name="Pohl T."/>
            <person name="Merkel B.J."/>
            <person name="Hornburger P."/>
            <person name="Mueller R.-W."/>
            <person name="Bruemmer F."/>
            <person name="Labrenz M."/>
            <person name="Spormann A.M."/>
            <person name="Op den Camp H."/>
            <person name="Overmann J."/>
            <person name="Amann R."/>
            <person name="Jetten M.S.M."/>
            <person name="Mascher T."/>
            <person name="Medema M.H."/>
            <person name="Devos D.P."/>
            <person name="Kaster A.-K."/>
            <person name="Ovreas L."/>
            <person name="Rohde M."/>
            <person name="Galperin M.Y."/>
            <person name="Jogler C."/>
        </authorList>
    </citation>
    <scope>NUCLEOTIDE SEQUENCE [LARGE SCALE GENOMIC DNA]</scope>
    <source>
        <strain evidence="2 3">Pla85_3_4</strain>
    </source>
</reference>
<accession>A0A518E122</accession>
<evidence type="ECO:0000313" key="3">
    <source>
        <dbReference type="Proteomes" id="UP000317648"/>
    </source>
</evidence>
<gene>
    <name evidence="2" type="ORF">Pla8534_56290</name>
</gene>
<feature type="signal peptide" evidence="1">
    <location>
        <begin position="1"/>
        <end position="20"/>
    </location>
</feature>
<dbReference type="KEGG" id="lcre:Pla8534_56290"/>